<feature type="binding site" evidence="6">
    <location>
        <position position="255"/>
    </location>
    <ligand>
        <name>Mg(2+)</name>
        <dbReference type="ChEBI" id="CHEBI:18420"/>
    </ligand>
</feature>
<gene>
    <name evidence="6" type="primary">glmM</name>
    <name evidence="13" type="ORF">ucyna2_00568</name>
</gene>
<feature type="binding site" evidence="6">
    <location>
        <position position="251"/>
    </location>
    <ligand>
        <name>Mg(2+)</name>
        <dbReference type="ChEBI" id="CHEBI:18420"/>
    </ligand>
</feature>
<dbReference type="Pfam" id="PF02879">
    <property type="entry name" value="PGM_PMM_II"/>
    <property type="match status" value="1"/>
</dbReference>
<keyword evidence="2 6" id="KW-0597">Phosphoprotein</keyword>
<dbReference type="HAMAP" id="MF_01554_B">
    <property type="entry name" value="GlmM_B"/>
    <property type="match status" value="1"/>
</dbReference>
<dbReference type="FunFam" id="3.40.120.10:FF:000001">
    <property type="entry name" value="Phosphoglucosamine mutase"/>
    <property type="match status" value="1"/>
</dbReference>
<feature type="domain" description="Alpha-D-phosphohexomutase alpha/beta/alpha" evidence="12">
    <location>
        <begin position="268"/>
        <end position="381"/>
    </location>
</feature>
<dbReference type="EMBL" id="JPSP01000004">
    <property type="protein sequence ID" value="KFF41692.1"/>
    <property type="molecule type" value="Genomic_DNA"/>
</dbReference>
<dbReference type="Gene3D" id="3.30.310.50">
    <property type="entry name" value="Alpha-D-phosphohexomutase, C-terminal domain"/>
    <property type="match status" value="1"/>
</dbReference>
<feature type="domain" description="Alpha-D-phosphohexomutase C-terminal" evidence="9">
    <location>
        <begin position="386"/>
        <end position="440"/>
    </location>
</feature>
<keyword evidence="3 6" id="KW-0479">Metal-binding</keyword>
<dbReference type="GO" id="GO:0005975">
    <property type="term" value="P:carbohydrate metabolic process"/>
    <property type="evidence" value="ECO:0007669"/>
    <property type="project" value="InterPro"/>
</dbReference>
<dbReference type="GO" id="GO:0004615">
    <property type="term" value="F:phosphomannomutase activity"/>
    <property type="evidence" value="ECO:0007669"/>
    <property type="project" value="TreeGrafter"/>
</dbReference>
<feature type="domain" description="Alpha-D-phosphohexomutase alpha/beta/alpha" evidence="10">
    <location>
        <begin position="13"/>
        <end position="141"/>
    </location>
</feature>
<dbReference type="GO" id="GO:0006048">
    <property type="term" value="P:UDP-N-acetylglucosamine biosynthetic process"/>
    <property type="evidence" value="ECO:0007669"/>
    <property type="project" value="TreeGrafter"/>
</dbReference>
<feature type="active site" description="Phosphoserine intermediate" evidence="6">
    <location>
        <position position="110"/>
    </location>
</feature>
<dbReference type="FunFam" id="3.40.120.10:FF:000003">
    <property type="entry name" value="Phosphoglucosamine mutase"/>
    <property type="match status" value="1"/>
</dbReference>
<comment type="catalytic activity">
    <reaction evidence="6 8">
        <text>alpha-D-glucosamine 1-phosphate = D-glucosamine 6-phosphate</text>
        <dbReference type="Rhea" id="RHEA:23424"/>
        <dbReference type="ChEBI" id="CHEBI:58516"/>
        <dbReference type="ChEBI" id="CHEBI:58725"/>
        <dbReference type="EC" id="5.4.2.10"/>
    </reaction>
</comment>
<comment type="PTM">
    <text evidence="6">Activated by phosphorylation.</text>
</comment>
<dbReference type="GO" id="GO:0009252">
    <property type="term" value="P:peptidoglycan biosynthetic process"/>
    <property type="evidence" value="ECO:0007669"/>
    <property type="project" value="TreeGrafter"/>
</dbReference>
<dbReference type="GO" id="GO:0005829">
    <property type="term" value="C:cytosol"/>
    <property type="evidence" value="ECO:0007669"/>
    <property type="project" value="TreeGrafter"/>
</dbReference>
<evidence type="ECO:0000256" key="8">
    <source>
        <dbReference type="RuleBase" id="RU004327"/>
    </source>
</evidence>
<dbReference type="Pfam" id="PF02880">
    <property type="entry name" value="PGM_PMM_III"/>
    <property type="match status" value="1"/>
</dbReference>
<evidence type="ECO:0000313" key="14">
    <source>
        <dbReference type="Proteomes" id="UP000028922"/>
    </source>
</evidence>
<dbReference type="InterPro" id="IPR036900">
    <property type="entry name" value="A-D-PHexomutase_C_sf"/>
</dbReference>
<evidence type="ECO:0000256" key="7">
    <source>
        <dbReference type="RuleBase" id="RU004326"/>
    </source>
</evidence>
<dbReference type="AlphaFoldDB" id="A0A086CHM8"/>
<dbReference type="EC" id="5.4.2.10" evidence="6 8"/>
<dbReference type="Proteomes" id="UP000028922">
    <property type="component" value="Unassembled WGS sequence"/>
</dbReference>
<reference evidence="13 14" key="1">
    <citation type="submission" date="2014-08" db="EMBL/GenBank/DDBJ databases">
        <title>Comparative genomics reveals surprising divergence of two closely related strains of uncultivated UCYN-A cyanobacteria.</title>
        <authorList>
            <person name="Bombar D."/>
            <person name="Heller P."/>
            <person name="Sanchez-Baracaldo P."/>
            <person name="Carter B.J."/>
            <person name="Zert J.P."/>
        </authorList>
    </citation>
    <scope>NUCLEOTIDE SEQUENCE [LARGE SCALE GENOMIC DNA]</scope>
</reference>
<evidence type="ECO:0000256" key="1">
    <source>
        <dbReference type="ARBA" id="ARBA00010231"/>
    </source>
</evidence>
<dbReference type="InterPro" id="IPR016066">
    <property type="entry name" value="A-D-PHexomutase_CS"/>
</dbReference>
<dbReference type="InterPro" id="IPR016055">
    <property type="entry name" value="A-D-PHexomutase_a/b/a-I/II/III"/>
</dbReference>
<dbReference type="Pfam" id="PF02878">
    <property type="entry name" value="PGM_PMM_I"/>
    <property type="match status" value="1"/>
</dbReference>
<organism evidence="13 14">
    <name type="scientific">Candidatus Atelocyanobacterium thalassa isolate SIO64986</name>
    <dbReference type="NCBI Taxonomy" id="1527444"/>
    <lineage>
        <taxon>Bacteria</taxon>
        <taxon>Bacillati</taxon>
        <taxon>Cyanobacteriota</taxon>
        <taxon>Cyanophyceae</taxon>
        <taxon>Oscillatoriophycideae</taxon>
        <taxon>Chroococcales</taxon>
        <taxon>Aphanothecaceae</taxon>
        <taxon>Candidatus Atelocyanobacterium</taxon>
        <taxon>Candidatus Atelocyanobacterium thalassae</taxon>
    </lineage>
</organism>
<evidence type="ECO:0000313" key="13">
    <source>
        <dbReference type="EMBL" id="KFF41692.1"/>
    </source>
</evidence>
<dbReference type="InterPro" id="IPR005845">
    <property type="entry name" value="A-D-PHexomutase_a/b/a-II"/>
</dbReference>
<sequence length="463" mass="50849">MSNQSFYSLNTPLFGTDGIRGKAGDLLTAAFAVQLGFWAGQVLKSENTVPGPIIIGQDSRNSSDMLAMSIASGLTSTGIDVWYLGLCPTPCVAHITDISEAIGGIMISASHNPPEDNGIKFFNAQGIKLSTAISQKIEEGLRGELPLSISQENSWGKILHKDNLINDYYDFLKRNLHPSFNCRGMRIVLDLAWGASVNIAPNIFNQLEATVFSLNGEPKGDLINVNCGSTNLKLLQQAVKKYKADLGFAFDGDADRVMAVDNTGKIIDGDFILFLWGKYLMQKGELPNNLLVTTVMANLGFEKAWEKLGGTLIRTPVGDRHVQAKMLESGAKLGGEQSGHIICHNYGMSGDGIQTSLQICSLLQQSETSLSKLVENSFKAYPQILYNIRFKNRNSLSHWKDCTALQEGIQIAEQAMKYNGRLLVRASGTEPLLRIMIESECFDTAQYWTNYLIAIVEKHLDVI</sequence>
<comment type="similarity">
    <text evidence="1 6 7">Belongs to the phosphohexose mutase family.</text>
</comment>
<dbReference type="eggNOG" id="COG1109">
    <property type="taxonomic scope" value="Bacteria"/>
</dbReference>
<evidence type="ECO:0000256" key="6">
    <source>
        <dbReference type="HAMAP-Rule" id="MF_01554"/>
    </source>
</evidence>
<dbReference type="PANTHER" id="PTHR42946">
    <property type="entry name" value="PHOSPHOHEXOSE MUTASE"/>
    <property type="match status" value="1"/>
</dbReference>
<dbReference type="STRING" id="1527444.ucyna2_00568"/>
<feature type="modified residue" description="Phosphoserine" evidence="6">
    <location>
        <position position="110"/>
    </location>
</feature>
<dbReference type="InterPro" id="IPR050060">
    <property type="entry name" value="Phosphoglucosamine_mutase"/>
</dbReference>
<dbReference type="PROSITE" id="PS00710">
    <property type="entry name" value="PGM_PMM"/>
    <property type="match status" value="1"/>
</dbReference>
<evidence type="ECO:0000259" key="11">
    <source>
        <dbReference type="Pfam" id="PF02879"/>
    </source>
</evidence>
<dbReference type="Pfam" id="PF00408">
    <property type="entry name" value="PGM_PMM_IV"/>
    <property type="match status" value="1"/>
</dbReference>
<feature type="binding site" description="via phosphate group" evidence="6">
    <location>
        <position position="110"/>
    </location>
    <ligand>
        <name>Mg(2+)</name>
        <dbReference type="ChEBI" id="CHEBI:18420"/>
    </ligand>
</feature>
<evidence type="ECO:0000259" key="9">
    <source>
        <dbReference type="Pfam" id="PF00408"/>
    </source>
</evidence>
<feature type="domain" description="Alpha-D-phosphohexomutase alpha/beta/alpha" evidence="11">
    <location>
        <begin position="167"/>
        <end position="264"/>
    </location>
</feature>
<keyword evidence="5 6" id="KW-0413">Isomerase</keyword>
<dbReference type="PATRIC" id="fig|1527444.3.peg.546"/>
<feature type="binding site" evidence="6">
    <location>
        <position position="253"/>
    </location>
    <ligand>
        <name>Mg(2+)</name>
        <dbReference type="ChEBI" id="CHEBI:18420"/>
    </ligand>
</feature>
<evidence type="ECO:0000256" key="4">
    <source>
        <dbReference type="ARBA" id="ARBA00022842"/>
    </source>
</evidence>
<dbReference type="GO" id="GO:0008966">
    <property type="term" value="F:phosphoglucosamine mutase activity"/>
    <property type="evidence" value="ECO:0007669"/>
    <property type="project" value="UniProtKB-UniRule"/>
</dbReference>
<evidence type="ECO:0000259" key="10">
    <source>
        <dbReference type="Pfam" id="PF02878"/>
    </source>
</evidence>
<dbReference type="InterPro" id="IPR005843">
    <property type="entry name" value="A-D-PHexomutase_C"/>
</dbReference>
<dbReference type="SUPFAM" id="SSF55957">
    <property type="entry name" value="Phosphoglucomutase, C-terminal domain"/>
    <property type="match status" value="1"/>
</dbReference>
<dbReference type="PANTHER" id="PTHR42946:SF1">
    <property type="entry name" value="PHOSPHOGLUCOMUTASE (ALPHA-D-GLUCOSE-1,6-BISPHOSPHATE-DEPENDENT)"/>
    <property type="match status" value="1"/>
</dbReference>
<dbReference type="InterPro" id="IPR006352">
    <property type="entry name" value="GlmM_bact"/>
</dbReference>
<dbReference type="InterPro" id="IPR005846">
    <property type="entry name" value="A-D-PHexomutase_a/b/a-III"/>
</dbReference>
<evidence type="ECO:0000256" key="2">
    <source>
        <dbReference type="ARBA" id="ARBA00022553"/>
    </source>
</evidence>
<evidence type="ECO:0000259" key="12">
    <source>
        <dbReference type="Pfam" id="PF02880"/>
    </source>
</evidence>
<comment type="caution">
    <text evidence="13">The sequence shown here is derived from an EMBL/GenBank/DDBJ whole genome shotgun (WGS) entry which is preliminary data.</text>
</comment>
<proteinExistence type="inferred from homology"/>
<name>A0A086CHM8_9CHRO</name>
<accession>A0A086CHM8</accession>
<keyword evidence="4 6" id="KW-0460">Magnesium</keyword>
<dbReference type="PRINTS" id="PR00509">
    <property type="entry name" value="PGMPMM"/>
</dbReference>
<dbReference type="InterPro" id="IPR005844">
    <property type="entry name" value="A-D-PHexomutase_a/b/a-I"/>
</dbReference>
<dbReference type="CDD" id="cd05802">
    <property type="entry name" value="GlmM"/>
    <property type="match status" value="1"/>
</dbReference>
<dbReference type="NCBIfam" id="TIGR01455">
    <property type="entry name" value="glmM"/>
    <property type="match status" value="1"/>
</dbReference>
<evidence type="ECO:0000256" key="3">
    <source>
        <dbReference type="ARBA" id="ARBA00022723"/>
    </source>
</evidence>
<dbReference type="Gene3D" id="3.40.120.10">
    <property type="entry name" value="Alpha-D-Glucose-1,6-Bisphosphate, subunit A, domain 3"/>
    <property type="match status" value="3"/>
</dbReference>
<comment type="function">
    <text evidence="6 8">Catalyzes the conversion of glucosamine-6-phosphate to glucosamine-1-phosphate.</text>
</comment>
<dbReference type="InterPro" id="IPR005841">
    <property type="entry name" value="Alpha-D-phosphohexomutase_SF"/>
</dbReference>
<dbReference type="SUPFAM" id="SSF53738">
    <property type="entry name" value="Phosphoglucomutase, first 3 domains"/>
    <property type="match status" value="3"/>
</dbReference>
<protein>
    <recommendedName>
        <fullName evidence="6 8">Phosphoglucosamine mutase</fullName>
        <ecNumber evidence="6 8">5.4.2.10</ecNumber>
    </recommendedName>
</protein>
<evidence type="ECO:0000256" key="5">
    <source>
        <dbReference type="ARBA" id="ARBA00023235"/>
    </source>
</evidence>
<dbReference type="GO" id="GO:0000287">
    <property type="term" value="F:magnesium ion binding"/>
    <property type="evidence" value="ECO:0007669"/>
    <property type="project" value="UniProtKB-UniRule"/>
</dbReference>
<comment type="cofactor">
    <cofactor evidence="6">
        <name>Mg(2+)</name>
        <dbReference type="ChEBI" id="CHEBI:18420"/>
    </cofactor>
    <text evidence="6">Binds 1 Mg(2+) ion per subunit.</text>
</comment>